<evidence type="ECO:0000313" key="12">
    <source>
        <dbReference type="Proteomes" id="UP000270856"/>
    </source>
</evidence>
<evidence type="ECO:0000256" key="10">
    <source>
        <dbReference type="ARBA" id="ARBA00049229"/>
    </source>
</evidence>
<gene>
    <name evidence="11" type="ORF">EGM88_01155</name>
</gene>
<evidence type="ECO:0000256" key="6">
    <source>
        <dbReference type="ARBA" id="ARBA00013053"/>
    </source>
</evidence>
<dbReference type="CDD" id="cd00449">
    <property type="entry name" value="PLPDE_IV"/>
    <property type="match status" value="1"/>
</dbReference>
<dbReference type="GO" id="GO:0008652">
    <property type="term" value="P:amino acid biosynthetic process"/>
    <property type="evidence" value="ECO:0007669"/>
    <property type="project" value="UniProtKB-ARBA"/>
</dbReference>
<dbReference type="Gene3D" id="3.20.10.10">
    <property type="entry name" value="D-amino Acid Aminotransferase, subunit A, domain 2"/>
    <property type="match status" value="1"/>
</dbReference>
<evidence type="ECO:0000256" key="5">
    <source>
        <dbReference type="ARBA" id="ARBA00009320"/>
    </source>
</evidence>
<dbReference type="EC" id="2.6.1.42" evidence="6"/>
<dbReference type="OrthoDB" id="9804984at2"/>
<evidence type="ECO:0000256" key="3">
    <source>
        <dbReference type="ARBA" id="ARBA00004931"/>
    </source>
</evidence>
<dbReference type="PANTHER" id="PTHR42743">
    <property type="entry name" value="AMINO-ACID AMINOTRANSFERASE"/>
    <property type="match status" value="1"/>
</dbReference>
<dbReference type="InterPro" id="IPR001544">
    <property type="entry name" value="Aminotrans_IV"/>
</dbReference>
<dbReference type="GO" id="GO:0046394">
    <property type="term" value="P:carboxylic acid biosynthetic process"/>
    <property type="evidence" value="ECO:0007669"/>
    <property type="project" value="UniProtKB-ARBA"/>
</dbReference>
<name>A0A3N4NVQ8_9FLAO</name>
<evidence type="ECO:0000256" key="9">
    <source>
        <dbReference type="ARBA" id="ARBA00048798"/>
    </source>
</evidence>
<comment type="pathway">
    <text evidence="4">Amino-acid biosynthesis; L-leucine biosynthesis; L-leucine from 3-methyl-2-oxobutanoate: step 4/4.</text>
</comment>
<evidence type="ECO:0000313" key="11">
    <source>
        <dbReference type="EMBL" id="RPD99905.1"/>
    </source>
</evidence>
<comment type="pathway">
    <text evidence="3">Amino-acid biosynthesis; L-valine biosynthesis; L-valine from pyruvate: step 4/4.</text>
</comment>
<keyword evidence="7" id="KW-0663">Pyridoxal phosphate</keyword>
<keyword evidence="12" id="KW-1185">Reference proteome</keyword>
<dbReference type="Proteomes" id="UP000270856">
    <property type="component" value="Unassembled WGS sequence"/>
</dbReference>
<proteinExistence type="inferred from homology"/>
<protein>
    <recommendedName>
        <fullName evidence="6">branched-chain-amino-acid transaminase</fullName>
        <ecNumber evidence="6">2.6.1.42</ecNumber>
    </recommendedName>
</protein>
<evidence type="ECO:0000256" key="8">
    <source>
        <dbReference type="ARBA" id="ARBA00048212"/>
    </source>
</evidence>
<comment type="catalytic activity">
    <reaction evidence="8">
        <text>L-valine + 2-oxoglutarate = 3-methyl-2-oxobutanoate + L-glutamate</text>
        <dbReference type="Rhea" id="RHEA:24813"/>
        <dbReference type="ChEBI" id="CHEBI:11851"/>
        <dbReference type="ChEBI" id="CHEBI:16810"/>
        <dbReference type="ChEBI" id="CHEBI:29985"/>
        <dbReference type="ChEBI" id="CHEBI:57762"/>
        <dbReference type="EC" id="2.6.1.42"/>
    </reaction>
</comment>
<comment type="similarity">
    <text evidence="5">Belongs to the class-IV pyridoxal-phosphate-dependent aminotransferase family.</text>
</comment>
<dbReference type="InterPro" id="IPR043132">
    <property type="entry name" value="BCAT-like_C"/>
</dbReference>
<dbReference type="Gene3D" id="3.30.470.10">
    <property type="match status" value="1"/>
</dbReference>
<sequence length="270" mass="30643">MLKGYINDKLIDCNKAQISAYDLGLNRAYAVFDFFRIVNGQFRFLDDHLDRFVSSITLANIPNSYSKEDLRNKVLELQEINKISQGYIRITLTGGSSSNFGTLESSTLIILAGVLKVGSLKDYTEGIKLISKKHQRSFPKIKSTDYFFPQMLHKELKMCNATDVLYHTDYITETSRANVFCIKNGIITTPKKNVLEGITRKKILTLNKSIVLSDITIDELYNSDEVFITSSSKELMPVVQIDNKIIGNGKVGAIYKQLHSQFKNFCREIN</sequence>
<comment type="caution">
    <text evidence="11">The sequence shown here is derived from an EMBL/GenBank/DDBJ whole genome shotgun (WGS) entry which is preliminary data.</text>
</comment>
<dbReference type="EMBL" id="RPFJ01000002">
    <property type="protein sequence ID" value="RPD99905.1"/>
    <property type="molecule type" value="Genomic_DNA"/>
</dbReference>
<dbReference type="InterPro" id="IPR043131">
    <property type="entry name" value="BCAT-like_N"/>
</dbReference>
<dbReference type="AlphaFoldDB" id="A0A3N4NVQ8"/>
<dbReference type="InterPro" id="IPR050571">
    <property type="entry name" value="Class-IV_PLP-Dep_Aminotrnsfr"/>
</dbReference>
<dbReference type="PANTHER" id="PTHR42743:SF11">
    <property type="entry name" value="AMINODEOXYCHORISMATE LYASE"/>
    <property type="match status" value="1"/>
</dbReference>
<dbReference type="Pfam" id="PF01063">
    <property type="entry name" value="Aminotran_4"/>
    <property type="match status" value="1"/>
</dbReference>
<comment type="catalytic activity">
    <reaction evidence="9">
        <text>L-isoleucine + 2-oxoglutarate = (S)-3-methyl-2-oxopentanoate + L-glutamate</text>
        <dbReference type="Rhea" id="RHEA:24801"/>
        <dbReference type="ChEBI" id="CHEBI:16810"/>
        <dbReference type="ChEBI" id="CHEBI:29985"/>
        <dbReference type="ChEBI" id="CHEBI:35146"/>
        <dbReference type="ChEBI" id="CHEBI:58045"/>
        <dbReference type="EC" id="2.6.1.42"/>
    </reaction>
</comment>
<comment type="cofactor">
    <cofactor evidence="1">
        <name>pyridoxal 5'-phosphate</name>
        <dbReference type="ChEBI" id="CHEBI:597326"/>
    </cofactor>
</comment>
<comment type="catalytic activity">
    <reaction evidence="10">
        <text>L-leucine + 2-oxoglutarate = 4-methyl-2-oxopentanoate + L-glutamate</text>
        <dbReference type="Rhea" id="RHEA:18321"/>
        <dbReference type="ChEBI" id="CHEBI:16810"/>
        <dbReference type="ChEBI" id="CHEBI:17865"/>
        <dbReference type="ChEBI" id="CHEBI:29985"/>
        <dbReference type="ChEBI" id="CHEBI:57427"/>
        <dbReference type="EC" id="2.6.1.42"/>
    </reaction>
</comment>
<dbReference type="GO" id="GO:0004084">
    <property type="term" value="F:branched-chain-amino-acid transaminase activity"/>
    <property type="evidence" value="ECO:0007669"/>
    <property type="project" value="UniProtKB-EC"/>
</dbReference>
<evidence type="ECO:0000256" key="2">
    <source>
        <dbReference type="ARBA" id="ARBA00004824"/>
    </source>
</evidence>
<accession>A0A3N4NVQ8</accession>
<dbReference type="InterPro" id="IPR036038">
    <property type="entry name" value="Aminotransferase-like"/>
</dbReference>
<evidence type="ECO:0000256" key="1">
    <source>
        <dbReference type="ARBA" id="ARBA00001933"/>
    </source>
</evidence>
<organism evidence="11 12">
    <name type="scientific">Aureibaculum marinum</name>
    <dbReference type="NCBI Taxonomy" id="2487930"/>
    <lineage>
        <taxon>Bacteria</taxon>
        <taxon>Pseudomonadati</taxon>
        <taxon>Bacteroidota</taxon>
        <taxon>Flavobacteriia</taxon>
        <taxon>Flavobacteriales</taxon>
        <taxon>Flavobacteriaceae</taxon>
        <taxon>Aureibaculum</taxon>
    </lineage>
</organism>
<dbReference type="FunFam" id="3.20.10.10:FF:000002">
    <property type="entry name" value="D-alanine aminotransferase"/>
    <property type="match status" value="1"/>
</dbReference>
<keyword evidence="11" id="KW-0808">Transferase</keyword>
<evidence type="ECO:0000256" key="4">
    <source>
        <dbReference type="ARBA" id="ARBA00005072"/>
    </source>
</evidence>
<dbReference type="SUPFAM" id="SSF56752">
    <property type="entry name" value="D-aminoacid aminotransferase-like PLP-dependent enzymes"/>
    <property type="match status" value="1"/>
</dbReference>
<evidence type="ECO:0000256" key="7">
    <source>
        <dbReference type="ARBA" id="ARBA00022898"/>
    </source>
</evidence>
<reference evidence="11 12" key="1">
    <citation type="submission" date="2018-11" db="EMBL/GenBank/DDBJ databases">
        <title>Aureibaculum marinum gen. nov., sp. nov., a member of the family Flavobacteriaceae isolated from the Bohai Sea.</title>
        <authorList>
            <person name="Ji X."/>
        </authorList>
    </citation>
    <scope>NUCLEOTIDE SEQUENCE [LARGE SCALE GENOMIC DNA]</scope>
    <source>
        <strain evidence="11 12">BH-SD17</strain>
    </source>
</reference>
<keyword evidence="11" id="KW-0032">Aminotransferase</keyword>
<comment type="pathway">
    <text evidence="2">Amino-acid biosynthesis; L-isoleucine biosynthesis; L-isoleucine from 2-oxobutanoate: step 4/4.</text>
</comment>